<keyword evidence="7" id="KW-0904">Protein phosphatase</keyword>
<comment type="catalytic activity">
    <reaction evidence="10">
        <text>O-phospho-L-seryl-[protein] + H2O = L-seryl-[protein] + phosphate</text>
        <dbReference type="Rhea" id="RHEA:20629"/>
        <dbReference type="Rhea" id="RHEA-COMP:9863"/>
        <dbReference type="Rhea" id="RHEA-COMP:11604"/>
        <dbReference type="ChEBI" id="CHEBI:15377"/>
        <dbReference type="ChEBI" id="CHEBI:29999"/>
        <dbReference type="ChEBI" id="CHEBI:43474"/>
        <dbReference type="ChEBI" id="CHEBI:83421"/>
        <dbReference type="EC" id="3.1.3.16"/>
    </reaction>
</comment>
<dbReference type="AlphaFoldDB" id="A0A6A6HEG9"/>
<evidence type="ECO:0000256" key="1">
    <source>
        <dbReference type="ARBA" id="ARBA00004123"/>
    </source>
</evidence>
<reference evidence="13" key="1">
    <citation type="journal article" date="2020" name="Stud. Mycol.">
        <title>101 Dothideomycetes genomes: a test case for predicting lifestyles and emergence of pathogens.</title>
        <authorList>
            <person name="Haridas S."/>
            <person name="Albert R."/>
            <person name="Binder M."/>
            <person name="Bloem J."/>
            <person name="Labutti K."/>
            <person name="Salamov A."/>
            <person name="Andreopoulos B."/>
            <person name="Baker S."/>
            <person name="Barry K."/>
            <person name="Bills G."/>
            <person name="Bluhm B."/>
            <person name="Cannon C."/>
            <person name="Castanera R."/>
            <person name="Culley D."/>
            <person name="Daum C."/>
            <person name="Ezra D."/>
            <person name="Gonzalez J."/>
            <person name="Henrissat B."/>
            <person name="Kuo A."/>
            <person name="Liang C."/>
            <person name="Lipzen A."/>
            <person name="Lutzoni F."/>
            <person name="Magnuson J."/>
            <person name="Mondo S."/>
            <person name="Nolan M."/>
            <person name="Ohm R."/>
            <person name="Pangilinan J."/>
            <person name="Park H.-J."/>
            <person name="Ramirez L."/>
            <person name="Alfaro M."/>
            <person name="Sun H."/>
            <person name="Tritt A."/>
            <person name="Yoshinaga Y."/>
            <person name="Zwiers L.-H."/>
            <person name="Turgeon B."/>
            <person name="Goodwin S."/>
            <person name="Spatafora J."/>
            <person name="Crous P."/>
            <person name="Grigoriev I."/>
        </authorList>
    </citation>
    <scope>NUCLEOTIDE SEQUENCE</scope>
    <source>
        <strain evidence="13">Tuck. ex Michener</strain>
    </source>
</reference>
<feature type="region of interest" description="Disordered" evidence="12">
    <location>
        <begin position="1"/>
        <end position="56"/>
    </location>
</feature>
<organism evidence="13 14">
    <name type="scientific">Viridothelium virens</name>
    <name type="common">Speckled blister lichen</name>
    <name type="synonym">Trypethelium virens</name>
    <dbReference type="NCBI Taxonomy" id="1048519"/>
    <lineage>
        <taxon>Eukaryota</taxon>
        <taxon>Fungi</taxon>
        <taxon>Dikarya</taxon>
        <taxon>Ascomycota</taxon>
        <taxon>Pezizomycotina</taxon>
        <taxon>Dothideomycetes</taxon>
        <taxon>Dothideomycetes incertae sedis</taxon>
        <taxon>Trypetheliales</taxon>
        <taxon>Trypetheliaceae</taxon>
        <taxon>Viridothelium</taxon>
    </lineage>
</organism>
<dbReference type="GO" id="GO:0004722">
    <property type="term" value="F:protein serine/threonine phosphatase activity"/>
    <property type="evidence" value="ECO:0007669"/>
    <property type="project" value="UniProtKB-EC"/>
</dbReference>
<evidence type="ECO:0000256" key="12">
    <source>
        <dbReference type="SAM" id="MobiDB-lite"/>
    </source>
</evidence>
<evidence type="ECO:0000256" key="6">
    <source>
        <dbReference type="ARBA" id="ARBA00022801"/>
    </source>
</evidence>
<evidence type="ECO:0000256" key="11">
    <source>
        <dbReference type="ARBA" id="ARBA00048336"/>
    </source>
</evidence>
<evidence type="ECO:0000256" key="2">
    <source>
        <dbReference type="ARBA" id="ARBA00008978"/>
    </source>
</evidence>
<comment type="catalytic activity">
    <reaction evidence="11">
        <text>O-phospho-L-threonyl-[protein] + H2O = L-threonyl-[protein] + phosphate</text>
        <dbReference type="Rhea" id="RHEA:47004"/>
        <dbReference type="Rhea" id="RHEA-COMP:11060"/>
        <dbReference type="Rhea" id="RHEA-COMP:11605"/>
        <dbReference type="ChEBI" id="CHEBI:15377"/>
        <dbReference type="ChEBI" id="CHEBI:30013"/>
        <dbReference type="ChEBI" id="CHEBI:43474"/>
        <dbReference type="ChEBI" id="CHEBI:61977"/>
        <dbReference type="EC" id="3.1.3.16"/>
    </reaction>
</comment>
<keyword evidence="5" id="KW-0507">mRNA processing</keyword>
<dbReference type="Proteomes" id="UP000800092">
    <property type="component" value="Unassembled WGS sequence"/>
</dbReference>
<dbReference type="PANTHER" id="PTHR20383">
    <property type="entry name" value="RNA POLYMERASE II SUBUNIT A C-TERMINAL DOMAIN PHOSPHATASE"/>
    <property type="match status" value="1"/>
</dbReference>
<keyword evidence="6" id="KW-0378">Hydrolase</keyword>
<dbReference type="OrthoDB" id="57957at2759"/>
<dbReference type="Pfam" id="PF04722">
    <property type="entry name" value="Ssu72"/>
    <property type="match status" value="1"/>
</dbReference>
<dbReference type="FunFam" id="3.40.50.2300:FF:000189">
    <property type="entry name" value="SSU72p Phosphatase and transcription/RNA-processing factor"/>
    <property type="match status" value="1"/>
</dbReference>
<sequence>MSSDPRLRRRQATQTPPAPPPPPPDPEPDSTMMGLDGTSDDRISGQQQNGDSENEDGFKLRFCTVCASNNNRSMEAHLRLSSPPHSFPCLSFGTGSLVRLPGPSLNQPNVYHFNTTSYHAMHSELQAKDPRLYRANGILQMLERNRSVKWGPERWQDWVPGVPRVVPRGGGGGGGGGAVEGGGVEGVAGGAVGGTEAPNGVGEAAVNSGLPAGEMDRGSRGVEAGWVDVVITCEERCWDAVVDDLFQRPGGGNRPVHVINVDIKDNHEEALIGGNAILDLAERLNRVAREERERSGTIGWGGGGGRARMGFDERVPDVVAEWQEKWPGLPALWTLAWF</sequence>
<dbReference type="Gene3D" id="6.10.140.550">
    <property type="match status" value="1"/>
</dbReference>
<evidence type="ECO:0000256" key="9">
    <source>
        <dbReference type="ARBA" id="ARBA00031385"/>
    </source>
</evidence>
<dbReference type="GO" id="GO:0006397">
    <property type="term" value="P:mRNA processing"/>
    <property type="evidence" value="ECO:0007669"/>
    <property type="project" value="UniProtKB-KW"/>
</dbReference>
<dbReference type="InterPro" id="IPR006811">
    <property type="entry name" value="RNA_pol_II_suA"/>
</dbReference>
<dbReference type="EMBL" id="ML991785">
    <property type="protein sequence ID" value="KAF2236485.1"/>
    <property type="molecule type" value="Genomic_DNA"/>
</dbReference>
<comment type="subunit">
    <text evidence="3">Component of the cleavage and polyadenylation factor (CPF) complex.</text>
</comment>
<feature type="region of interest" description="Disordered" evidence="12">
    <location>
        <begin position="187"/>
        <end position="218"/>
    </location>
</feature>
<accession>A0A6A6HEG9</accession>
<protein>
    <recommendedName>
        <fullName evidence="4">protein-serine/threonine phosphatase</fullName>
        <ecNumber evidence="4">3.1.3.16</ecNumber>
    </recommendedName>
    <alternativeName>
        <fullName evidence="9">Suppressor of SUA7 protein 2 homolog</fullName>
    </alternativeName>
</protein>
<evidence type="ECO:0000256" key="4">
    <source>
        <dbReference type="ARBA" id="ARBA00013081"/>
    </source>
</evidence>
<evidence type="ECO:0000313" key="14">
    <source>
        <dbReference type="Proteomes" id="UP000800092"/>
    </source>
</evidence>
<proteinExistence type="inferred from homology"/>
<evidence type="ECO:0000256" key="8">
    <source>
        <dbReference type="ARBA" id="ARBA00023242"/>
    </source>
</evidence>
<comment type="subcellular location">
    <subcellularLocation>
        <location evidence="1">Nucleus</location>
    </subcellularLocation>
</comment>
<dbReference type="GO" id="GO:0005634">
    <property type="term" value="C:nucleus"/>
    <property type="evidence" value="ECO:0007669"/>
    <property type="project" value="UniProtKB-SubCell"/>
</dbReference>
<evidence type="ECO:0000313" key="13">
    <source>
        <dbReference type="EMBL" id="KAF2236485.1"/>
    </source>
</evidence>
<comment type="similarity">
    <text evidence="2">Belongs to the SSU72 phosphatase family.</text>
</comment>
<keyword evidence="8" id="KW-0539">Nucleus</keyword>
<evidence type="ECO:0000256" key="3">
    <source>
        <dbReference type="ARBA" id="ARBA00011527"/>
    </source>
</evidence>
<keyword evidence="14" id="KW-1185">Reference proteome</keyword>
<evidence type="ECO:0000256" key="7">
    <source>
        <dbReference type="ARBA" id="ARBA00022912"/>
    </source>
</evidence>
<feature type="compositionally biased region" description="Pro residues" evidence="12">
    <location>
        <begin position="16"/>
        <end position="25"/>
    </location>
</feature>
<evidence type="ECO:0000256" key="10">
    <source>
        <dbReference type="ARBA" id="ARBA00047761"/>
    </source>
</evidence>
<gene>
    <name evidence="13" type="ORF">EV356DRAFT_513074</name>
</gene>
<evidence type="ECO:0000256" key="5">
    <source>
        <dbReference type="ARBA" id="ARBA00022664"/>
    </source>
</evidence>
<dbReference type="Gene3D" id="3.40.50.2300">
    <property type="match status" value="1"/>
</dbReference>
<dbReference type="EC" id="3.1.3.16" evidence="4"/>
<name>A0A6A6HEG9_VIRVR</name>